<dbReference type="AlphaFoldDB" id="A0A8B9FFX8"/>
<feature type="domain" description="Ig-like" evidence="2">
    <location>
        <begin position="168"/>
        <end position="254"/>
    </location>
</feature>
<dbReference type="InterPro" id="IPR036179">
    <property type="entry name" value="Ig-like_dom_sf"/>
</dbReference>
<dbReference type="PANTHER" id="PTHR23411">
    <property type="entry name" value="TAPASIN"/>
    <property type="match status" value="1"/>
</dbReference>
<feature type="domain" description="Ig-like" evidence="2">
    <location>
        <begin position="3"/>
        <end position="91"/>
    </location>
</feature>
<evidence type="ECO:0000313" key="3">
    <source>
        <dbReference type="Ensembl" id="ENSACOP00000006430.1"/>
    </source>
</evidence>
<reference evidence="3" key="1">
    <citation type="submission" date="2025-08" db="UniProtKB">
        <authorList>
            <consortium name="Ensembl"/>
        </authorList>
    </citation>
    <scope>IDENTIFICATION</scope>
</reference>
<evidence type="ECO:0000256" key="1">
    <source>
        <dbReference type="ARBA" id="ARBA00023319"/>
    </source>
</evidence>
<dbReference type="CDD" id="cd05768">
    <property type="entry name" value="IgC1_CH3_IgAGD_CH4_IgAEM"/>
    <property type="match status" value="1"/>
</dbReference>
<organism evidence="3 4">
    <name type="scientific">Amazona collaria</name>
    <name type="common">yellow-billed parrot</name>
    <dbReference type="NCBI Taxonomy" id="241587"/>
    <lineage>
        <taxon>Eukaryota</taxon>
        <taxon>Metazoa</taxon>
        <taxon>Chordata</taxon>
        <taxon>Craniata</taxon>
        <taxon>Vertebrata</taxon>
        <taxon>Euteleostomi</taxon>
        <taxon>Archelosauria</taxon>
        <taxon>Archosauria</taxon>
        <taxon>Dinosauria</taxon>
        <taxon>Saurischia</taxon>
        <taxon>Theropoda</taxon>
        <taxon>Coelurosauria</taxon>
        <taxon>Aves</taxon>
        <taxon>Neognathae</taxon>
        <taxon>Neoaves</taxon>
        <taxon>Telluraves</taxon>
        <taxon>Australaves</taxon>
        <taxon>Psittaciformes</taxon>
        <taxon>Psittacidae</taxon>
        <taxon>Amazona</taxon>
    </lineage>
</organism>
<dbReference type="PROSITE" id="PS00290">
    <property type="entry name" value="IG_MHC"/>
    <property type="match status" value="2"/>
</dbReference>
<accession>A0A8B9FFX8</accession>
<dbReference type="FunFam" id="2.60.40.10:FF:000463">
    <property type="entry name" value="Immunoglobulin heavy constant gamma 1"/>
    <property type="match status" value="1"/>
</dbReference>
<dbReference type="InterPro" id="IPR013783">
    <property type="entry name" value="Ig-like_fold"/>
</dbReference>
<dbReference type="InterPro" id="IPR007110">
    <property type="entry name" value="Ig-like_dom"/>
</dbReference>
<evidence type="ECO:0000313" key="4">
    <source>
        <dbReference type="Proteomes" id="UP000694522"/>
    </source>
</evidence>
<dbReference type="Pfam" id="PF07654">
    <property type="entry name" value="C1-set"/>
    <property type="match status" value="2"/>
</dbReference>
<dbReference type="Gene3D" id="2.60.40.10">
    <property type="entry name" value="Immunoglobulins"/>
    <property type="match status" value="2"/>
</dbReference>
<dbReference type="InterPro" id="IPR003598">
    <property type="entry name" value="Ig_sub2"/>
</dbReference>
<dbReference type="SUPFAM" id="SSF48726">
    <property type="entry name" value="Immunoglobulin"/>
    <property type="match status" value="2"/>
</dbReference>
<proteinExistence type="predicted"/>
<protein>
    <recommendedName>
        <fullName evidence="2">Ig-like domain-containing protein</fullName>
    </recommendedName>
</protein>
<dbReference type="SMART" id="SM00408">
    <property type="entry name" value="IGc2"/>
    <property type="match status" value="1"/>
</dbReference>
<dbReference type="InterPro" id="IPR003006">
    <property type="entry name" value="Ig/MHC_CS"/>
</dbReference>
<keyword evidence="4" id="KW-1185">Reference proteome</keyword>
<dbReference type="SMART" id="SM00407">
    <property type="entry name" value="IGc1"/>
    <property type="match status" value="2"/>
</dbReference>
<keyword evidence="1" id="KW-0393">Immunoglobulin domain</keyword>
<name>A0A8B9FFX8_9PSIT</name>
<dbReference type="InterPro" id="IPR003597">
    <property type="entry name" value="Ig_C1-set"/>
</dbReference>
<dbReference type="InterPro" id="IPR050380">
    <property type="entry name" value="Immune_Resp_Modulators"/>
</dbReference>
<dbReference type="PROSITE" id="PS50835">
    <property type="entry name" value="IG_LIKE"/>
    <property type="match status" value="2"/>
</dbReference>
<dbReference type="Proteomes" id="UP000694522">
    <property type="component" value="Unplaced"/>
</dbReference>
<dbReference type="Ensembl" id="ENSACOT00000006663.1">
    <property type="protein sequence ID" value="ENSACOP00000006430.1"/>
    <property type="gene ID" value="ENSACOG00000004501.1"/>
</dbReference>
<evidence type="ECO:0000259" key="2">
    <source>
        <dbReference type="PROSITE" id="PS50835"/>
    </source>
</evidence>
<reference evidence="3" key="2">
    <citation type="submission" date="2025-09" db="UniProtKB">
        <authorList>
            <consortium name="Ensembl"/>
        </authorList>
    </citation>
    <scope>IDENTIFICATION</scope>
</reference>
<sequence>VPPTITLYPPSREDFQGPYRNATLLCHVQGPRAPSIQWLRNGLGLHDDATTETLANGGLPVTNSRLVVTEAEWTSGAIYTCQVDGEMRNISKALECGCESIGGGDGPWGWGAIILKESLWGWDKVAPGRWPQEWDRGDTFTCKVTHPELLFPTQATLQKAAVSDAKAPSLFVFPPPPEQLSMRESATITCLVKGFNPPDLFIQWLRNGDPIPASNYATLPALTVPAEDWSSGNVFTCLVGHEHIPMQVMQRSVDKGSGKPTAVNVSLVLSDAASSCY</sequence>